<dbReference type="PANTHER" id="PTHR47505:SF1">
    <property type="entry name" value="DNA UTILIZATION PROTEIN YHGH"/>
    <property type="match status" value="1"/>
</dbReference>
<dbReference type="RefSeq" id="WP_307725600.1">
    <property type="nucleotide sequence ID" value="NZ_BKAI01000002.1"/>
</dbReference>
<dbReference type="CDD" id="cd06223">
    <property type="entry name" value="PRTases_typeI"/>
    <property type="match status" value="1"/>
</dbReference>
<protein>
    <submittedName>
        <fullName evidence="2">ComF family protein</fullName>
    </submittedName>
</protein>
<dbReference type="InterPro" id="IPR029057">
    <property type="entry name" value="PRTase-like"/>
</dbReference>
<comment type="similarity">
    <text evidence="1">Belongs to the ComF/GntX family.</text>
</comment>
<evidence type="ECO:0000256" key="1">
    <source>
        <dbReference type="ARBA" id="ARBA00008007"/>
    </source>
</evidence>
<evidence type="ECO:0000313" key="3">
    <source>
        <dbReference type="Proteomes" id="UP000199580"/>
    </source>
</evidence>
<gene>
    <name evidence="2" type="ORF">SAMN04487935_0583</name>
</gene>
<sequence length="249" mass="28599">MDTNVQGINVFLIFMEYTPFKMLTHLINLFFPRVCAGCDSLLLSNENVICTNCRHEIPVTNHFELPDNEAMKKFYGKIPVEFAAAFVYYHKKGIVQEMIHRLKYKGNEEVGTLFGLWFANELKKLPILKDVDAVVPVPLHPRKLRERGYNQVDSFGMALAESLTTDYQRHLLLRKIYSKTQTRKNLLKRSEIGNRDIFDVDFTEKDHHKHYLLVDDVLTTGSTLEACGRALLKIPGARISIVTIAMSHS</sequence>
<dbReference type="SUPFAM" id="SSF53271">
    <property type="entry name" value="PRTase-like"/>
    <property type="match status" value="1"/>
</dbReference>
<dbReference type="EMBL" id="FNEZ01000001">
    <property type="protein sequence ID" value="SDJ29321.1"/>
    <property type="molecule type" value="Genomic_DNA"/>
</dbReference>
<dbReference type="Gene3D" id="3.40.50.2020">
    <property type="match status" value="1"/>
</dbReference>
<proteinExistence type="inferred from homology"/>
<dbReference type="Proteomes" id="UP000199580">
    <property type="component" value="Unassembled WGS sequence"/>
</dbReference>
<dbReference type="InterPro" id="IPR000836">
    <property type="entry name" value="PRTase_dom"/>
</dbReference>
<dbReference type="AlphaFoldDB" id="A0A1G8SJD9"/>
<reference evidence="2 3" key="1">
    <citation type="submission" date="2016-10" db="EMBL/GenBank/DDBJ databases">
        <authorList>
            <person name="de Groot N.N."/>
        </authorList>
    </citation>
    <scope>NUCLEOTIDE SEQUENCE [LARGE SCALE GENOMIC DNA]</scope>
    <source>
        <strain evidence="2 3">CGMCC 1.10076</strain>
    </source>
</reference>
<name>A0A1G8SJD9_9FLAO</name>
<dbReference type="STRING" id="1128970.SAMN04487935_0583"/>
<dbReference type="PANTHER" id="PTHR47505">
    <property type="entry name" value="DNA UTILIZATION PROTEIN YHGH"/>
    <property type="match status" value="1"/>
</dbReference>
<accession>A0A1G8SJD9</accession>
<evidence type="ECO:0000313" key="2">
    <source>
        <dbReference type="EMBL" id="SDJ29321.1"/>
    </source>
</evidence>
<keyword evidence="3" id="KW-1185">Reference proteome</keyword>
<dbReference type="InterPro" id="IPR051910">
    <property type="entry name" value="ComF/GntX_DNA_util-trans"/>
</dbReference>
<organism evidence="2 3">
    <name type="scientific">Flavobacterium noncentrifugens</name>
    <dbReference type="NCBI Taxonomy" id="1128970"/>
    <lineage>
        <taxon>Bacteria</taxon>
        <taxon>Pseudomonadati</taxon>
        <taxon>Bacteroidota</taxon>
        <taxon>Flavobacteriia</taxon>
        <taxon>Flavobacteriales</taxon>
        <taxon>Flavobacteriaceae</taxon>
        <taxon>Flavobacterium</taxon>
    </lineage>
</organism>